<sequence>MYFSKFVGIALALVLGPLSAHGETVTGELTADNHFMINLSYGSGQTSTVVQALGGWTSVEDISFDIDTARLGTCSVQILAWDNPQSMVNRAGGLIGYLTGNAGTVATGSSIITLHETGQSASGFATLATSDFETWIAASTNPAISVLPILVPPNPSSPWVPLSFSNPPSNLTWIWDRPFPLFGNDEILSFVIPCAALVTDTPPTPFDEDHFSCYKPIKLQEPSEKVELKIEDQFGEGTIVIGDPVLHCNPSRKRHNGAEFGIENKERHLVCYEIIKQSPVYPPAVEIENQIGTSIYAFDQDREMFCVPSSKEEM</sequence>
<accession>A0A0N7HJ19</accession>
<evidence type="ECO:0000313" key="2">
    <source>
        <dbReference type="Proteomes" id="UP000064920"/>
    </source>
</evidence>
<protein>
    <submittedName>
        <fullName evidence="1">Uncharacterized protein</fullName>
    </submittedName>
</protein>
<reference evidence="1 2" key="1">
    <citation type="submission" date="2015-05" db="EMBL/GenBank/DDBJ databases">
        <authorList>
            <person name="Wang D.B."/>
            <person name="Wang M."/>
        </authorList>
    </citation>
    <scope>NUCLEOTIDE SEQUENCE [LARGE SCALE GENOMIC DNA]</scope>
    <source>
        <strain evidence="1 2">IMCC 12053</strain>
    </source>
</reference>
<dbReference type="PATRIC" id="fig|1397108.4.peg.2905"/>
<keyword evidence="2" id="KW-1185">Reference proteome</keyword>
<proteinExistence type="predicted"/>
<dbReference type="AlphaFoldDB" id="A0A0N7HJ19"/>
<gene>
    <name evidence="1" type="ORF">IMCC12053_2842</name>
</gene>
<name>A0A0N7HJ19_9RHOB</name>
<dbReference type="STRING" id="1397108.IMCC12053_2842"/>
<dbReference type="RefSeq" id="WP_062220043.1">
    <property type="nucleotide sequence ID" value="NZ_CP012023.1"/>
</dbReference>
<dbReference type="Proteomes" id="UP000064920">
    <property type="component" value="Chromosome"/>
</dbReference>
<dbReference type="EMBL" id="CP012023">
    <property type="protein sequence ID" value="ALI56789.1"/>
    <property type="molecule type" value="Genomic_DNA"/>
</dbReference>
<dbReference type="KEGG" id="cmar:IMCC12053_2842"/>
<organism evidence="1 2">
    <name type="scientific">Celeribacter marinus</name>
    <dbReference type="NCBI Taxonomy" id="1397108"/>
    <lineage>
        <taxon>Bacteria</taxon>
        <taxon>Pseudomonadati</taxon>
        <taxon>Pseudomonadota</taxon>
        <taxon>Alphaproteobacteria</taxon>
        <taxon>Rhodobacterales</taxon>
        <taxon>Roseobacteraceae</taxon>
        <taxon>Celeribacter</taxon>
    </lineage>
</organism>
<evidence type="ECO:0000313" key="1">
    <source>
        <dbReference type="EMBL" id="ALI56789.1"/>
    </source>
</evidence>